<organism evidence="2">
    <name type="scientific">hydrothermal vent metagenome</name>
    <dbReference type="NCBI Taxonomy" id="652676"/>
    <lineage>
        <taxon>unclassified sequences</taxon>
        <taxon>metagenomes</taxon>
        <taxon>ecological metagenomes</taxon>
    </lineage>
</organism>
<dbReference type="EMBL" id="UOEN01000386">
    <property type="protein sequence ID" value="VAW17711.1"/>
    <property type="molecule type" value="Genomic_DNA"/>
</dbReference>
<protein>
    <recommendedName>
        <fullName evidence="1">Glycosyltransferase 2-like domain-containing protein</fullName>
    </recommendedName>
</protein>
<accession>A0A3B0TGF0</accession>
<reference evidence="2" key="1">
    <citation type="submission" date="2018-06" db="EMBL/GenBank/DDBJ databases">
        <authorList>
            <person name="Zhirakovskaya E."/>
        </authorList>
    </citation>
    <scope>NUCLEOTIDE SEQUENCE</scope>
</reference>
<dbReference type="AlphaFoldDB" id="A0A3B0TGF0"/>
<evidence type="ECO:0000313" key="2">
    <source>
        <dbReference type="EMBL" id="VAW17711.1"/>
    </source>
</evidence>
<dbReference type="InterPro" id="IPR001173">
    <property type="entry name" value="Glyco_trans_2-like"/>
</dbReference>
<feature type="domain" description="Glycosyltransferase 2-like" evidence="1">
    <location>
        <begin position="7"/>
        <end position="80"/>
    </location>
</feature>
<feature type="non-terminal residue" evidence="2">
    <location>
        <position position="84"/>
    </location>
</feature>
<dbReference type="InterPro" id="IPR029044">
    <property type="entry name" value="Nucleotide-diphossugar_trans"/>
</dbReference>
<proteinExistence type="predicted"/>
<dbReference type="SUPFAM" id="SSF53448">
    <property type="entry name" value="Nucleotide-diphospho-sugar transferases"/>
    <property type="match status" value="1"/>
</dbReference>
<gene>
    <name evidence="2" type="ORF">MNBD_BACTEROID05-1121</name>
</gene>
<sequence>MKIPMLSVVFSFRNEQEVLSDLIKRTFVVLNEEKKKETIGSFELIFVNDCSNDNSLKILHRFAQEFDNIRIINMSRVFGVSPCV</sequence>
<dbReference type="Pfam" id="PF00535">
    <property type="entry name" value="Glycos_transf_2"/>
    <property type="match status" value="1"/>
</dbReference>
<name>A0A3B0TGF0_9ZZZZ</name>
<dbReference type="Gene3D" id="3.90.550.10">
    <property type="entry name" value="Spore Coat Polysaccharide Biosynthesis Protein SpsA, Chain A"/>
    <property type="match status" value="1"/>
</dbReference>
<evidence type="ECO:0000259" key="1">
    <source>
        <dbReference type="Pfam" id="PF00535"/>
    </source>
</evidence>